<evidence type="ECO:0000313" key="3">
    <source>
        <dbReference type="Proteomes" id="UP001283341"/>
    </source>
</evidence>
<dbReference type="AlphaFoldDB" id="A0AAE0I027"/>
<sequence>MASDEDYMSFLDKANKDPSEGYAKPSTAQQQEKGFRATQAGVEIPKPLVDVTKSGEAFYISDADEPFEAVALKLGAGGSGGDGLPDEEAFARLIDHPTPKEASIEITDPVDWDRSGQYKKVIDAVTEAGQGNDVRVYRITKGGVKAEYWVVTTIDGKMVGVKALAVES</sequence>
<organism evidence="2 3">
    <name type="scientific">Apodospora peruviana</name>
    <dbReference type="NCBI Taxonomy" id="516989"/>
    <lineage>
        <taxon>Eukaryota</taxon>
        <taxon>Fungi</taxon>
        <taxon>Dikarya</taxon>
        <taxon>Ascomycota</taxon>
        <taxon>Pezizomycotina</taxon>
        <taxon>Sordariomycetes</taxon>
        <taxon>Sordariomycetidae</taxon>
        <taxon>Sordariales</taxon>
        <taxon>Lasiosphaeriaceae</taxon>
        <taxon>Apodospora</taxon>
    </lineage>
</organism>
<dbReference type="Proteomes" id="UP001283341">
    <property type="component" value="Unassembled WGS sequence"/>
</dbReference>
<dbReference type="PANTHER" id="PTHR42093">
    <property type="match status" value="1"/>
</dbReference>
<reference evidence="2" key="2">
    <citation type="submission" date="2023-06" db="EMBL/GenBank/DDBJ databases">
        <authorList>
            <consortium name="Lawrence Berkeley National Laboratory"/>
            <person name="Haridas S."/>
            <person name="Hensen N."/>
            <person name="Bonometti L."/>
            <person name="Westerberg I."/>
            <person name="Brannstrom I.O."/>
            <person name="Guillou S."/>
            <person name="Cros-Aarteil S."/>
            <person name="Calhoun S."/>
            <person name="Kuo A."/>
            <person name="Mondo S."/>
            <person name="Pangilinan J."/>
            <person name="Riley R."/>
            <person name="Labutti K."/>
            <person name="Andreopoulos B."/>
            <person name="Lipzen A."/>
            <person name="Chen C."/>
            <person name="Yanf M."/>
            <person name="Daum C."/>
            <person name="Ng V."/>
            <person name="Clum A."/>
            <person name="Steindorff A."/>
            <person name="Ohm R."/>
            <person name="Martin F."/>
            <person name="Silar P."/>
            <person name="Natvig D."/>
            <person name="Lalanne C."/>
            <person name="Gautier V."/>
            <person name="Ament-Velasquez S.L."/>
            <person name="Kruys A."/>
            <person name="Hutchinson M.I."/>
            <person name="Powell A.J."/>
            <person name="Barry K."/>
            <person name="Miller A.N."/>
            <person name="Grigoriev I.V."/>
            <person name="Debuchy R."/>
            <person name="Gladieux P."/>
            <person name="Thoren M.H."/>
            <person name="Johannesson H."/>
        </authorList>
    </citation>
    <scope>NUCLEOTIDE SEQUENCE</scope>
    <source>
        <strain evidence="2">CBS 118394</strain>
    </source>
</reference>
<dbReference type="InterPro" id="IPR056539">
    <property type="entry name" value="NuiA-like"/>
</dbReference>
<feature type="region of interest" description="Disordered" evidence="1">
    <location>
        <begin position="1"/>
        <end position="39"/>
    </location>
</feature>
<name>A0AAE0I027_9PEZI</name>
<evidence type="ECO:0000256" key="1">
    <source>
        <dbReference type="SAM" id="MobiDB-lite"/>
    </source>
</evidence>
<accession>A0AAE0I027</accession>
<comment type="caution">
    <text evidence="2">The sequence shown here is derived from an EMBL/GenBank/DDBJ whole genome shotgun (WGS) entry which is preliminary data.</text>
</comment>
<proteinExistence type="predicted"/>
<keyword evidence="3" id="KW-1185">Reference proteome</keyword>
<dbReference type="EMBL" id="JAUEDM010000006">
    <property type="protein sequence ID" value="KAK3315111.1"/>
    <property type="molecule type" value="Genomic_DNA"/>
</dbReference>
<dbReference type="PANTHER" id="PTHR42093:SF1">
    <property type="match status" value="1"/>
</dbReference>
<reference evidence="2" key="1">
    <citation type="journal article" date="2023" name="Mol. Phylogenet. Evol.">
        <title>Genome-scale phylogeny and comparative genomics of the fungal order Sordariales.</title>
        <authorList>
            <person name="Hensen N."/>
            <person name="Bonometti L."/>
            <person name="Westerberg I."/>
            <person name="Brannstrom I.O."/>
            <person name="Guillou S."/>
            <person name="Cros-Aarteil S."/>
            <person name="Calhoun S."/>
            <person name="Haridas S."/>
            <person name="Kuo A."/>
            <person name="Mondo S."/>
            <person name="Pangilinan J."/>
            <person name="Riley R."/>
            <person name="LaButti K."/>
            <person name="Andreopoulos B."/>
            <person name="Lipzen A."/>
            <person name="Chen C."/>
            <person name="Yan M."/>
            <person name="Daum C."/>
            <person name="Ng V."/>
            <person name="Clum A."/>
            <person name="Steindorff A."/>
            <person name="Ohm R.A."/>
            <person name="Martin F."/>
            <person name="Silar P."/>
            <person name="Natvig D.O."/>
            <person name="Lalanne C."/>
            <person name="Gautier V."/>
            <person name="Ament-Velasquez S.L."/>
            <person name="Kruys A."/>
            <person name="Hutchinson M.I."/>
            <person name="Powell A.J."/>
            <person name="Barry K."/>
            <person name="Miller A.N."/>
            <person name="Grigoriev I.V."/>
            <person name="Debuchy R."/>
            <person name="Gladieux P."/>
            <person name="Hiltunen Thoren M."/>
            <person name="Johannesson H."/>
        </authorList>
    </citation>
    <scope>NUCLEOTIDE SEQUENCE</scope>
    <source>
        <strain evidence="2">CBS 118394</strain>
    </source>
</reference>
<evidence type="ECO:0000313" key="2">
    <source>
        <dbReference type="EMBL" id="KAK3315111.1"/>
    </source>
</evidence>
<dbReference type="Pfam" id="PF23151">
    <property type="entry name" value="NuiA_2"/>
    <property type="match status" value="1"/>
</dbReference>
<protein>
    <submittedName>
        <fullName evidence="2">Uncharacterized protein</fullName>
    </submittedName>
</protein>
<gene>
    <name evidence="2" type="ORF">B0H66DRAFT_606020</name>
</gene>